<dbReference type="Proteomes" id="UP001154015">
    <property type="component" value="Unassembled WGS sequence"/>
</dbReference>
<evidence type="ECO:0000313" key="2">
    <source>
        <dbReference type="EMBL" id="CAH9417308.1"/>
    </source>
</evidence>
<comment type="caution">
    <text evidence="2">The sequence shown here is derived from an EMBL/GenBank/DDBJ whole genome shotgun (WGS) entry which is preliminary data.</text>
</comment>
<keyword evidence="3" id="KW-1185">Reference proteome</keyword>
<name>A0ABN8V5N8_STRGL</name>
<dbReference type="EMBL" id="CAKXYP010000012">
    <property type="protein sequence ID" value="CAH9417308.1"/>
    <property type="molecule type" value="Genomic_DNA"/>
</dbReference>
<evidence type="ECO:0000313" key="3">
    <source>
        <dbReference type="Proteomes" id="UP001154015"/>
    </source>
</evidence>
<accession>A0ABN8V5N8</accession>
<proteinExistence type="predicted"/>
<reference evidence="2" key="1">
    <citation type="submission" date="2022-03" db="EMBL/GenBank/DDBJ databases">
        <authorList>
            <person name="Leyn A S."/>
        </authorList>
    </citation>
    <scope>NUCLEOTIDE SEQUENCE</scope>
    <source>
        <strain evidence="2">Streptomyces globisporus 4-3</strain>
    </source>
</reference>
<protein>
    <submittedName>
        <fullName evidence="2">Uncharacterized protein</fullName>
    </submittedName>
</protein>
<feature type="region of interest" description="Disordered" evidence="1">
    <location>
        <begin position="1"/>
        <end position="65"/>
    </location>
</feature>
<sequence>MVTGVERPPRRSRRRPRSFELGTAAGPRPYLAHGRPRPGIAPRARRGPGRVTPGGGCPSGGRDRP</sequence>
<evidence type="ECO:0000256" key="1">
    <source>
        <dbReference type="SAM" id="MobiDB-lite"/>
    </source>
</evidence>
<gene>
    <name evidence="2" type="ORF">SGL43_04354</name>
</gene>
<organism evidence="2 3">
    <name type="scientific">Streptomyces globisporus</name>
    <dbReference type="NCBI Taxonomy" id="1908"/>
    <lineage>
        <taxon>Bacteria</taxon>
        <taxon>Bacillati</taxon>
        <taxon>Actinomycetota</taxon>
        <taxon>Actinomycetes</taxon>
        <taxon>Kitasatosporales</taxon>
        <taxon>Streptomycetaceae</taxon>
        <taxon>Streptomyces</taxon>
    </lineage>
</organism>